<dbReference type="Gene3D" id="1.10.10.60">
    <property type="entry name" value="Homeodomain-like"/>
    <property type="match status" value="1"/>
</dbReference>
<dbReference type="InterPro" id="IPR009057">
    <property type="entry name" value="Homeodomain-like_sf"/>
</dbReference>
<dbReference type="InterPro" id="IPR001647">
    <property type="entry name" value="HTH_TetR"/>
</dbReference>
<evidence type="ECO:0000256" key="2">
    <source>
        <dbReference type="ARBA" id="ARBA00023125"/>
    </source>
</evidence>
<name>A0ABN5V7U9_9ACTN</name>
<reference evidence="7 8" key="2">
    <citation type="journal article" date="2023" name="ChemBioChem">
        <title>Acyltransferase Domain Exchange between Two Independent Type I Polyketide Synthases in the Same Producer Strain of Macrolide Antibiotics.</title>
        <authorList>
            <person name="Kudo F."/>
            <person name="Kishikawa K."/>
            <person name="Tsuboi K."/>
            <person name="Kido T."/>
            <person name="Usui T."/>
            <person name="Hashimoto J."/>
            <person name="Shin-Ya K."/>
            <person name="Miyanaga A."/>
            <person name="Eguchi T."/>
        </authorList>
    </citation>
    <scope>NUCLEOTIDE SEQUENCE [LARGE SCALE GENOMIC DNA]</scope>
    <source>
        <strain evidence="7 8">A-8890</strain>
    </source>
</reference>
<keyword evidence="1" id="KW-0805">Transcription regulation</keyword>
<evidence type="ECO:0000256" key="1">
    <source>
        <dbReference type="ARBA" id="ARBA00023015"/>
    </source>
</evidence>
<dbReference type="PANTHER" id="PTHR30055:SF234">
    <property type="entry name" value="HTH-TYPE TRANSCRIPTIONAL REGULATOR BETI"/>
    <property type="match status" value="1"/>
</dbReference>
<dbReference type="InterPro" id="IPR050109">
    <property type="entry name" value="HTH-type_TetR-like_transc_reg"/>
</dbReference>
<evidence type="ECO:0000256" key="4">
    <source>
        <dbReference type="PROSITE-ProRule" id="PRU00335"/>
    </source>
</evidence>
<feature type="DNA-binding region" description="H-T-H motif" evidence="4">
    <location>
        <begin position="40"/>
        <end position="59"/>
    </location>
</feature>
<evidence type="ECO:0000313" key="7">
    <source>
        <dbReference type="EMBL" id="BBC29351.1"/>
    </source>
</evidence>
<evidence type="ECO:0000313" key="8">
    <source>
        <dbReference type="Proteomes" id="UP001321542"/>
    </source>
</evidence>
<dbReference type="SUPFAM" id="SSF46689">
    <property type="entry name" value="Homeodomain-like"/>
    <property type="match status" value="1"/>
</dbReference>
<keyword evidence="2 4" id="KW-0238">DNA-binding</keyword>
<dbReference type="PANTHER" id="PTHR30055">
    <property type="entry name" value="HTH-TYPE TRANSCRIPTIONAL REGULATOR RUTR"/>
    <property type="match status" value="1"/>
</dbReference>
<dbReference type="Pfam" id="PF00440">
    <property type="entry name" value="TetR_N"/>
    <property type="match status" value="1"/>
</dbReference>
<organism evidence="7 8">
    <name type="scientific">Streptomyces graminofaciens</name>
    <dbReference type="NCBI Taxonomy" id="68212"/>
    <lineage>
        <taxon>Bacteria</taxon>
        <taxon>Bacillati</taxon>
        <taxon>Actinomycetota</taxon>
        <taxon>Actinomycetes</taxon>
        <taxon>Kitasatosporales</taxon>
        <taxon>Streptomycetaceae</taxon>
        <taxon>Streptomyces</taxon>
    </lineage>
</organism>
<feature type="region of interest" description="Disordered" evidence="5">
    <location>
        <begin position="140"/>
        <end position="188"/>
    </location>
</feature>
<keyword evidence="3" id="KW-0804">Transcription</keyword>
<evidence type="ECO:0000256" key="5">
    <source>
        <dbReference type="SAM" id="MobiDB-lite"/>
    </source>
</evidence>
<reference evidence="7 8" key="1">
    <citation type="journal article" date="2010" name="ChemBioChem">
        <title>Cloning and characterization of the biosynthetic gene cluster of 16-membered macrolide antibiotic FD-891: involvement of a dual functional cytochrome P450 monooxygenase catalyzing epoxidation and hydroxylation.</title>
        <authorList>
            <person name="Kudo F."/>
            <person name="Motegi A."/>
            <person name="Mizoue K."/>
            <person name="Eguchi T."/>
        </authorList>
    </citation>
    <scope>NUCLEOTIDE SEQUENCE [LARGE SCALE GENOMIC DNA]</scope>
    <source>
        <strain evidence="7 8">A-8890</strain>
    </source>
</reference>
<dbReference type="Proteomes" id="UP001321542">
    <property type="component" value="Chromosome"/>
</dbReference>
<evidence type="ECO:0000256" key="3">
    <source>
        <dbReference type="ARBA" id="ARBA00023163"/>
    </source>
</evidence>
<proteinExistence type="predicted"/>
<gene>
    <name evidence="7" type="ORF">SGFS_006450</name>
</gene>
<evidence type="ECO:0000259" key="6">
    <source>
        <dbReference type="PROSITE" id="PS50977"/>
    </source>
</evidence>
<keyword evidence="8" id="KW-1185">Reference proteome</keyword>
<protein>
    <recommendedName>
        <fullName evidence="6">HTH tetR-type domain-containing protein</fullName>
    </recommendedName>
</protein>
<sequence length="195" mass="21141">MSRTSVQSPVGRRDRPGYDRESVLEVAVAVFNERGYDGTGMEEPAGRLGLSKSSVHHHVSGKGERLELAVGRALDALFSVLDGVDGAGAPGTTATVRLEHVVHRGIEVLVAEPPYVTLLLRVRGDNAVERRALERRREFDHRVGPSRSPVRPSRAVSAPASIRISRPGCCSAPSTRSSSGTGRRVDSRSQLWWTL</sequence>
<dbReference type="PROSITE" id="PS50977">
    <property type="entry name" value="HTH_TETR_2"/>
    <property type="match status" value="1"/>
</dbReference>
<dbReference type="Gene3D" id="1.10.357.10">
    <property type="entry name" value="Tetracycline Repressor, domain 2"/>
    <property type="match status" value="1"/>
</dbReference>
<accession>A0ABN5V7U9</accession>
<feature type="compositionally biased region" description="Low complexity" evidence="5">
    <location>
        <begin position="145"/>
        <end position="166"/>
    </location>
</feature>
<dbReference type="EMBL" id="AP018448">
    <property type="protein sequence ID" value="BBC29351.1"/>
    <property type="molecule type" value="Genomic_DNA"/>
</dbReference>
<feature type="domain" description="HTH tetR-type" evidence="6">
    <location>
        <begin position="17"/>
        <end position="77"/>
    </location>
</feature>